<evidence type="ECO:0000313" key="3">
    <source>
        <dbReference type="Proteomes" id="UP001458880"/>
    </source>
</evidence>
<sequence>MEANESSRVSDDLTSTAESVLTNNGHEKKINHSDSISVGDSTPSSSSDANMQTSIVKTIHDDPISSTSDSLIHENEMNLNILTSDLNFIAGVETSGSTNDIGTDSDFFTSELSIASMATEKISEDVEDIANDLENLLGETTHSYGVICTNSVVVTNTSERLKEISTSSASISGNLFIDQAEIDIAGEVISQVEISSDNLEGKNQVLASKDAHFCINSDVLEANKKTECTVEYSSVDILNSDGEVTHTEVSRFTQVEDFSQSAYSSKEANDEGNALSVGQLDLNIANIETDSLQKEGEEEISADKDLNEETDRNQKISENKPNSTQTLVTNEEDENALVPGKASSEVLRECEVDVFQEMIGVDKKDASNVDNAETIDDNELKTLPAMETLEHIETNKEVQEAEMDLMETGDENVMGVGENIEDTTPTTLMVEEKNCELEFSSNQAQVEDESSERVVDNVDAVVFTTVEQVIAENDATQSEFYKQQTLIELQDDNMENITTSKSADKIIDEESAMEVTEAVEFMETEEILQPDEQKGVDETDIPQTHEERKEECEVIQQEASGREEGEVNPLEGTSSNVSSAISPRENLSKPDEEHESKDTVVPSETVKDLETSDEVPNLDSNVPVEIKEDIEIAPSGSTPELVEHMEEGNMIVGSDEFTNKEEEEEREKELISTQTEAVMDAENFDAESFNLSTNTEAALPVELDNEDTATNAGQMQGLEDSPRNKSEDAVIEAAVADLSEEVRLTSENVAAPEFKENVASSEEIAVDVPKDDLDETNNSELPVSHQSDIIQTENKCPEETNEGLFVLEIQETAKSENVDMAKCVERNSSDQEAADTLLIKSGEVDVEPLEKNVEVIENLEESNKQMSTNEIDEIVDDKTAEAVNDVEMPLEGDTAELEIKTSTTENNEELTEISEMPETATASERHEEGDDVPSKSKLVDLIQEETLDNDEQICSNTPFTDAILSTEFNEIAETEVNKSEAVCDIQMNEESSLNLESCEVAEIDKVPVELPMDDSNIQDHLNIKEPTTEDKNLDALDATEIVDHDVAKENVEVDNKNDDLIMQESDDASAANAIQEDMQEPDKIMQDEAQENTEEFENKNIEPNVAELEPATEAITLEENTEGNENPDLEEDLEEPKIEPITEDSNEVSEDIAVLPQDDIEMLPDSSIENQTQEPKSDPSIAEIEDVDENLQQTVGGLLDATLPLTPEDPQPTADDIVQPVELK</sequence>
<keyword evidence="3" id="KW-1185">Reference proteome</keyword>
<feature type="region of interest" description="Disordered" evidence="1">
    <location>
        <begin position="290"/>
        <end position="333"/>
    </location>
</feature>
<feature type="compositionally biased region" description="Basic and acidic residues" evidence="1">
    <location>
        <begin position="531"/>
        <end position="552"/>
    </location>
</feature>
<feature type="compositionally biased region" description="Polar residues" evidence="1">
    <location>
        <begin position="1"/>
        <end position="24"/>
    </location>
</feature>
<feature type="region of interest" description="Disordered" evidence="1">
    <location>
        <begin position="767"/>
        <end position="791"/>
    </location>
</feature>
<feature type="region of interest" description="Disordered" evidence="1">
    <location>
        <begin position="899"/>
        <end position="935"/>
    </location>
</feature>
<gene>
    <name evidence="2" type="ORF">QE152_g21625</name>
</gene>
<feature type="compositionally biased region" description="Polar residues" evidence="1">
    <location>
        <begin position="571"/>
        <end position="581"/>
    </location>
</feature>
<feature type="compositionally biased region" description="Basic and acidic residues" evidence="1">
    <location>
        <begin position="586"/>
        <end position="598"/>
    </location>
</feature>
<feature type="region of interest" description="Disordered" evidence="1">
    <location>
        <begin position="1"/>
        <end position="50"/>
    </location>
</feature>
<feature type="compositionally biased region" description="Basic and acidic residues" evidence="1">
    <location>
        <begin position="923"/>
        <end position="935"/>
    </location>
</feature>
<feature type="compositionally biased region" description="Low complexity" evidence="1">
    <location>
        <begin position="33"/>
        <end position="48"/>
    </location>
</feature>
<evidence type="ECO:0000256" key="1">
    <source>
        <dbReference type="SAM" id="MobiDB-lite"/>
    </source>
</evidence>
<feature type="region of interest" description="Disordered" evidence="1">
    <location>
        <begin position="1052"/>
        <end position="1133"/>
    </location>
</feature>
<feature type="region of interest" description="Disordered" evidence="1">
    <location>
        <begin position="530"/>
        <end position="641"/>
    </location>
</feature>
<protein>
    <submittedName>
        <fullName evidence="2">Uncharacterized protein</fullName>
    </submittedName>
</protein>
<dbReference type="AlphaFoldDB" id="A0AAW1KNY1"/>
<feature type="compositionally biased region" description="Basic and acidic residues" evidence="1">
    <location>
        <begin position="291"/>
        <end position="318"/>
    </location>
</feature>
<dbReference type="EMBL" id="JASPKY010000200">
    <property type="protein sequence ID" value="KAK9721322.1"/>
    <property type="molecule type" value="Genomic_DNA"/>
</dbReference>
<dbReference type="Proteomes" id="UP001458880">
    <property type="component" value="Unassembled WGS sequence"/>
</dbReference>
<feature type="compositionally biased region" description="Polar residues" evidence="1">
    <location>
        <begin position="319"/>
        <end position="329"/>
    </location>
</feature>
<proteinExistence type="predicted"/>
<organism evidence="2 3">
    <name type="scientific">Popillia japonica</name>
    <name type="common">Japanese beetle</name>
    <dbReference type="NCBI Taxonomy" id="7064"/>
    <lineage>
        <taxon>Eukaryota</taxon>
        <taxon>Metazoa</taxon>
        <taxon>Ecdysozoa</taxon>
        <taxon>Arthropoda</taxon>
        <taxon>Hexapoda</taxon>
        <taxon>Insecta</taxon>
        <taxon>Pterygota</taxon>
        <taxon>Neoptera</taxon>
        <taxon>Endopterygota</taxon>
        <taxon>Coleoptera</taxon>
        <taxon>Polyphaga</taxon>
        <taxon>Scarabaeiformia</taxon>
        <taxon>Scarabaeidae</taxon>
        <taxon>Rutelinae</taxon>
        <taxon>Popillia</taxon>
    </lineage>
</organism>
<feature type="region of interest" description="Disordered" evidence="1">
    <location>
        <begin position="1201"/>
        <end position="1224"/>
    </location>
</feature>
<name>A0AAW1KNY1_POPJA</name>
<feature type="compositionally biased region" description="Acidic residues" evidence="1">
    <location>
        <begin position="1119"/>
        <end position="1133"/>
    </location>
</feature>
<comment type="caution">
    <text evidence="2">The sequence shown here is derived from an EMBL/GenBank/DDBJ whole genome shotgun (WGS) entry which is preliminary data.</text>
</comment>
<feature type="compositionally biased region" description="Polar residues" evidence="1">
    <location>
        <begin position="778"/>
        <end position="791"/>
    </location>
</feature>
<evidence type="ECO:0000313" key="2">
    <source>
        <dbReference type="EMBL" id="KAK9721322.1"/>
    </source>
</evidence>
<accession>A0AAW1KNY1</accession>
<reference evidence="2 3" key="1">
    <citation type="journal article" date="2024" name="BMC Genomics">
        <title>De novo assembly and annotation of Popillia japonica's genome with initial clues to its potential as an invasive pest.</title>
        <authorList>
            <person name="Cucini C."/>
            <person name="Boschi S."/>
            <person name="Funari R."/>
            <person name="Cardaioli E."/>
            <person name="Iannotti N."/>
            <person name="Marturano G."/>
            <person name="Paoli F."/>
            <person name="Bruttini M."/>
            <person name="Carapelli A."/>
            <person name="Frati F."/>
            <person name="Nardi F."/>
        </authorList>
    </citation>
    <scope>NUCLEOTIDE SEQUENCE [LARGE SCALE GENOMIC DNA]</scope>
    <source>
        <strain evidence="2">DMR45628</strain>
    </source>
</reference>